<name>A0A9W8I3P4_9FUNG</name>
<dbReference type="AlphaFoldDB" id="A0A9W8I3P4"/>
<dbReference type="SMART" id="SM00212">
    <property type="entry name" value="UBCc"/>
    <property type="match status" value="1"/>
</dbReference>
<feature type="non-terminal residue" evidence="3">
    <location>
        <position position="120"/>
    </location>
</feature>
<dbReference type="InterPro" id="IPR050113">
    <property type="entry name" value="Ub_conjugating_enzyme"/>
</dbReference>
<feature type="domain" description="UBC core" evidence="2">
    <location>
        <begin position="5"/>
        <end position="120"/>
    </location>
</feature>
<comment type="caution">
    <text evidence="3">The sequence shown here is derived from an EMBL/GenBank/DDBJ whole genome shotgun (WGS) entry which is preliminary data.</text>
</comment>
<evidence type="ECO:0000313" key="4">
    <source>
        <dbReference type="Proteomes" id="UP001139887"/>
    </source>
</evidence>
<evidence type="ECO:0000313" key="3">
    <source>
        <dbReference type="EMBL" id="KAJ2843451.1"/>
    </source>
</evidence>
<keyword evidence="1" id="KW-0833">Ubl conjugation pathway</keyword>
<dbReference type="PROSITE" id="PS50127">
    <property type="entry name" value="UBC_2"/>
    <property type="match status" value="1"/>
</dbReference>
<sequence length="120" mass="13685">MSSPLRTKRLLRELRQLKTIPSPNISLETYDSIDKWIVNLTGAKDTLYENEEYTLEFEFPAAYPLEPPVVVFRGDIPVHPHVYSNGHICLSILYSQWSPALTVDTVCQSLLSMLSSCKKK</sequence>
<gene>
    <name evidence="3" type="ORF">IWW36_005560</name>
</gene>
<dbReference type="Proteomes" id="UP001139887">
    <property type="component" value="Unassembled WGS sequence"/>
</dbReference>
<dbReference type="InterPro" id="IPR000608">
    <property type="entry name" value="UBC"/>
</dbReference>
<dbReference type="CDD" id="cd23808">
    <property type="entry name" value="UBCc_UBE2W"/>
    <property type="match status" value="1"/>
</dbReference>
<accession>A0A9W8I3P4</accession>
<dbReference type="InterPro" id="IPR016135">
    <property type="entry name" value="UBQ-conjugating_enzyme/RWD"/>
</dbReference>
<evidence type="ECO:0000256" key="1">
    <source>
        <dbReference type="ARBA" id="ARBA00022786"/>
    </source>
</evidence>
<dbReference type="PANTHER" id="PTHR24067">
    <property type="entry name" value="UBIQUITIN-CONJUGATING ENZYME E2"/>
    <property type="match status" value="1"/>
</dbReference>
<dbReference type="OrthoDB" id="406833at2759"/>
<reference evidence="3" key="1">
    <citation type="submission" date="2022-07" db="EMBL/GenBank/DDBJ databases">
        <title>Phylogenomic reconstructions and comparative analyses of Kickxellomycotina fungi.</title>
        <authorList>
            <person name="Reynolds N.K."/>
            <person name="Stajich J.E."/>
            <person name="Barry K."/>
            <person name="Grigoriev I.V."/>
            <person name="Crous P."/>
            <person name="Smith M.E."/>
        </authorList>
    </citation>
    <scope>NUCLEOTIDE SEQUENCE</scope>
    <source>
        <strain evidence="3">NRRL 1566</strain>
    </source>
</reference>
<dbReference type="Pfam" id="PF00179">
    <property type="entry name" value="UQ_con"/>
    <property type="match status" value="1"/>
</dbReference>
<keyword evidence="4" id="KW-1185">Reference proteome</keyword>
<organism evidence="3 4">
    <name type="scientific">Coemansia brasiliensis</name>
    <dbReference type="NCBI Taxonomy" id="2650707"/>
    <lineage>
        <taxon>Eukaryota</taxon>
        <taxon>Fungi</taxon>
        <taxon>Fungi incertae sedis</taxon>
        <taxon>Zoopagomycota</taxon>
        <taxon>Kickxellomycotina</taxon>
        <taxon>Kickxellomycetes</taxon>
        <taxon>Kickxellales</taxon>
        <taxon>Kickxellaceae</taxon>
        <taxon>Coemansia</taxon>
    </lineage>
</organism>
<dbReference type="SUPFAM" id="SSF54495">
    <property type="entry name" value="UBC-like"/>
    <property type="match status" value="1"/>
</dbReference>
<dbReference type="Gene3D" id="3.10.110.10">
    <property type="entry name" value="Ubiquitin Conjugating Enzyme"/>
    <property type="match status" value="1"/>
</dbReference>
<dbReference type="EMBL" id="JANBUW010001412">
    <property type="protein sequence ID" value="KAJ2843451.1"/>
    <property type="molecule type" value="Genomic_DNA"/>
</dbReference>
<evidence type="ECO:0000259" key="2">
    <source>
        <dbReference type="PROSITE" id="PS50127"/>
    </source>
</evidence>
<proteinExistence type="predicted"/>
<protein>
    <recommendedName>
        <fullName evidence="2">UBC core domain-containing protein</fullName>
    </recommendedName>
</protein>